<organism evidence="1 2">
    <name type="scientific">Candidatus Promineifilum breve</name>
    <dbReference type="NCBI Taxonomy" id="1806508"/>
    <lineage>
        <taxon>Bacteria</taxon>
        <taxon>Bacillati</taxon>
        <taxon>Chloroflexota</taxon>
        <taxon>Ardenticatenia</taxon>
        <taxon>Candidatus Promineifilales</taxon>
        <taxon>Candidatus Promineifilaceae</taxon>
        <taxon>Candidatus Promineifilum</taxon>
    </lineage>
</organism>
<keyword evidence="2" id="KW-1185">Reference proteome</keyword>
<gene>
    <name evidence="1" type="ORF">CFX0092_A2422</name>
</gene>
<dbReference type="AlphaFoldDB" id="A0A160T699"/>
<name>A0A160T699_9CHLR</name>
<accession>A0A160T699</accession>
<protein>
    <submittedName>
        <fullName evidence="1">Uncharacterized protein</fullName>
    </submittedName>
</protein>
<evidence type="ECO:0000313" key="2">
    <source>
        <dbReference type="Proteomes" id="UP000215027"/>
    </source>
</evidence>
<dbReference type="EMBL" id="LN890655">
    <property type="protein sequence ID" value="CUS04300.2"/>
    <property type="molecule type" value="Genomic_DNA"/>
</dbReference>
<dbReference type="Proteomes" id="UP000215027">
    <property type="component" value="Chromosome I"/>
</dbReference>
<dbReference type="KEGG" id="pbf:CFX0092_A2422"/>
<evidence type="ECO:0000313" key="1">
    <source>
        <dbReference type="EMBL" id="CUS04300.2"/>
    </source>
</evidence>
<proteinExistence type="predicted"/>
<reference evidence="1" key="1">
    <citation type="submission" date="2016-01" db="EMBL/GenBank/DDBJ databases">
        <authorList>
            <person name="Mcilroy J.S."/>
            <person name="Karst M S."/>
            <person name="Albertsen M."/>
        </authorList>
    </citation>
    <scope>NUCLEOTIDE SEQUENCE</scope>
    <source>
        <strain evidence="1">Cfx-K</strain>
    </source>
</reference>
<sequence length="264" mass="28921">MEQETARFSTLYRVEGCAARIRTWCWRSRIRVSVPSIGSKAVQHPERPQQPLHPHVSVPSIGSKAVQHMRDAEQLQISRVSVPSIGSKAVQPDRGVGDRHHLPVSVPSIGSKAVQQGRQDRAGRQDGSFSTLYRVEGCAATAITGKELTDHVRFSTLYRVEGCAARTGKFAESIHMEFQYPLSGRRLCSPAAPVASGRPVPGFQYPLSGRRLCSSSAPAPAYSPDKVSVPSIGSKAVQPFQPVKPPCNIFRFQYPLSGRRLCSY</sequence>